<dbReference type="CDD" id="cd02022">
    <property type="entry name" value="DPCK"/>
    <property type="match status" value="1"/>
</dbReference>
<dbReference type="HAMAP" id="MF_00376">
    <property type="entry name" value="Dephospho_CoA_kinase"/>
    <property type="match status" value="1"/>
</dbReference>
<comment type="catalytic activity">
    <reaction evidence="5">
        <text>3'-dephospho-CoA + ATP = ADP + CoA + H(+)</text>
        <dbReference type="Rhea" id="RHEA:18245"/>
        <dbReference type="ChEBI" id="CHEBI:15378"/>
        <dbReference type="ChEBI" id="CHEBI:30616"/>
        <dbReference type="ChEBI" id="CHEBI:57287"/>
        <dbReference type="ChEBI" id="CHEBI:57328"/>
        <dbReference type="ChEBI" id="CHEBI:456216"/>
        <dbReference type="EC" id="2.7.1.24"/>
    </reaction>
</comment>
<dbReference type="Proteomes" id="UP001138768">
    <property type="component" value="Unassembled WGS sequence"/>
</dbReference>
<accession>A0A9X0W6D5</accession>
<comment type="pathway">
    <text evidence="5">Cofactor biosynthesis; coenzyme A biosynthesis; CoA from (R)-pantothenate: step 5/5.</text>
</comment>
<comment type="similarity">
    <text evidence="1 5">Belongs to the CoaE family.</text>
</comment>
<keyword evidence="4 5" id="KW-0173">Coenzyme A biosynthesis</keyword>
<comment type="function">
    <text evidence="5">Catalyzes the phosphorylation of the 3'-hydroxyl group of dephosphocoenzyme A to form coenzyme A.</text>
</comment>
<organism evidence="7 8">
    <name type="scientific">Lamprobacter modestohalophilus</name>
    <dbReference type="NCBI Taxonomy" id="1064514"/>
    <lineage>
        <taxon>Bacteria</taxon>
        <taxon>Pseudomonadati</taxon>
        <taxon>Pseudomonadota</taxon>
        <taxon>Gammaproteobacteria</taxon>
        <taxon>Chromatiales</taxon>
        <taxon>Chromatiaceae</taxon>
        <taxon>Lamprobacter</taxon>
    </lineage>
</organism>
<name>A0A9X0W6D5_9GAMM</name>
<dbReference type="InterPro" id="IPR001977">
    <property type="entry name" value="Depp_CoAkinase"/>
</dbReference>
<dbReference type="InterPro" id="IPR027417">
    <property type="entry name" value="P-loop_NTPase"/>
</dbReference>
<dbReference type="GO" id="GO:0005524">
    <property type="term" value="F:ATP binding"/>
    <property type="evidence" value="ECO:0007669"/>
    <property type="project" value="UniProtKB-UniRule"/>
</dbReference>
<evidence type="ECO:0000256" key="3">
    <source>
        <dbReference type="ARBA" id="ARBA00022840"/>
    </source>
</evidence>
<dbReference type="GO" id="GO:0015937">
    <property type="term" value="P:coenzyme A biosynthetic process"/>
    <property type="evidence" value="ECO:0007669"/>
    <property type="project" value="UniProtKB-UniRule"/>
</dbReference>
<feature type="binding site" evidence="5">
    <location>
        <begin position="12"/>
        <end position="17"/>
    </location>
    <ligand>
        <name>ATP</name>
        <dbReference type="ChEBI" id="CHEBI:30616"/>
    </ligand>
</feature>
<dbReference type="NCBIfam" id="TIGR00152">
    <property type="entry name" value="dephospho-CoA kinase"/>
    <property type="match status" value="1"/>
</dbReference>
<evidence type="ECO:0000256" key="1">
    <source>
        <dbReference type="ARBA" id="ARBA00009018"/>
    </source>
</evidence>
<dbReference type="AlphaFoldDB" id="A0A9X0W6D5"/>
<proteinExistence type="inferred from homology"/>
<keyword evidence="2 5" id="KW-0547">Nucleotide-binding</keyword>
<keyword evidence="5" id="KW-0963">Cytoplasm</keyword>
<keyword evidence="8" id="KW-1185">Reference proteome</keyword>
<comment type="caution">
    <text evidence="7">The sequence shown here is derived from an EMBL/GenBank/DDBJ whole genome shotgun (WGS) entry which is preliminary data.</text>
</comment>
<evidence type="ECO:0000313" key="7">
    <source>
        <dbReference type="EMBL" id="MBK1617103.1"/>
    </source>
</evidence>
<keyword evidence="3 5" id="KW-0067">ATP-binding</keyword>
<sequence length="213" mass="22624">MTYRVALTGGIGSGKSTVADQFASFGVTVSDADAISHRLTGPGGEALPAIAAAFGADMVDATGALDRARMRQQVFADPAARQCLEGILHPLIRADMLAETAAISGPYALLMIPLLLETGQQSLVDRVLVVDLPEAMQIARVQERSGLAPDQIQRIIASQVSRAERLAAADDWIDNSGDPSSLWPQVERLHQAYLRLAQPHADCSPADLASQSR</sequence>
<dbReference type="GO" id="GO:0004140">
    <property type="term" value="F:dephospho-CoA kinase activity"/>
    <property type="evidence" value="ECO:0007669"/>
    <property type="project" value="UniProtKB-UniRule"/>
</dbReference>
<keyword evidence="5" id="KW-0808">Transferase</keyword>
<dbReference type="Gene3D" id="3.40.50.300">
    <property type="entry name" value="P-loop containing nucleotide triphosphate hydrolases"/>
    <property type="match status" value="1"/>
</dbReference>
<evidence type="ECO:0000256" key="6">
    <source>
        <dbReference type="NCBIfam" id="TIGR00152"/>
    </source>
</evidence>
<dbReference type="GO" id="GO:0005737">
    <property type="term" value="C:cytoplasm"/>
    <property type="evidence" value="ECO:0007669"/>
    <property type="project" value="UniProtKB-SubCell"/>
</dbReference>
<keyword evidence="5 7" id="KW-0418">Kinase</keyword>
<evidence type="ECO:0000256" key="5">
    <source>
        <dbReference type="HAMAP-Rule" id="MF_00376"/>
    </source>
</evidence>
<dbReference type="PROSITE" id="PS51219">
    <property type="entry name" value="DPCK"/>
    <property type="match status" value="1"/>
</dbReference>
<gene>
    <name evidence="5" type="primary">coaE</name>
    <name evidence="7" type="ORF">CKO42_01285</name>
</gene>
<dbReference type="PANTHER" id="PTHR10695">
    <property type="entry name" value="DEPHOSPHO-COA KINASE-RELATED"/>
    <property type="match status" value="1"/>
</dbReference>
<comment type="subcellular location">
    <subcellularLocation>
        <location evidence="5">Cytoplasm</location>
    </subcellularLocation>
</comment>
<evidence type="ECO:0000256" key="4">
    <source>
        <dbReference type="ARBA" id="ARBA00022993"/>
    </source>
</evidence>
<reference evidence="7 8" key="1">
    <citation type="journal article" date="2020" name="Microorganisms">
        <title>Osmotic Adaptation and Compatible Solute Biosynthesis of Phototrophic Bacteria as Revealed from Genome Analyses.</title>
        <authorList>
            <person name="Imhoff J.F."/>
            <person name="Rahn T."/>
            <person name="Kunzel S."/>
            <person name="Keller A."/>
            <person name="Neulinger S.C."/>
        </authorList>
    </citation>
    <scope>NUCLEOTIDE SEQUENCE [LARGE SCALE GENOMIC DNA]</scope>
    <source>
        <strain evidence="7 8">DSM 25653</strain>
    </source>
</reference>
<protein>
    <recommendedName>
        <fullName evidence="5 6">Dephospho-CoA kinase</fullName>
        <ecNumber evidence="5 6">2.7.1.24</ecNumber>
    </recommendedName>
    <alternativeName>
        <fullName evidence="5">Dephosphocoenzyme A kinase</fullName>
    </alternativeName>
</protein>
<dbReference type="RefSeq" id="WP_200237131.1">
    <property type="nucleotide sequence ID" value="NZ_NRRY01000002.1"/>
</dbReference>
<dbReference type="PANTHER" id="PTHR10695:SF46">
    <property type="entry name" value="BIFUNCTIONAL COENZYME A SYNTHASE-RELATED"/>
    <property type="match status" value="1"/>
</dbReference>
<dbReference type="Pfam" id="PF01121">
    <property type="entry name" value="CoaE"/>
    <property type="match status" value="1"/>
</dbReference>
<evidence type="ECO:0000256" key="2">
    <source>
        <dbReference type="ARBA" id="ARBA00022741"/>
    </source>
</evidence>
<evidence type="ECO:0000313" key="8">
    <source>
        <dbReference type="Proteomes" id="UP001138768"/>
    </source>
</evidence>
<dbReference type="SUPFAM" id="SSF52540">
    <property type="entry name" value="P-loop containing nucleoside triphosphate hydrolases"/>
    <property type="match status" value="1"/>
</dbReference>
<dbReference type="EMBL" id="NRRY01000002">
    <property type="protein sequence ID" value="MBK1617103.1"/>
    <property type="molecule type" value="Genomic_DNA"/>
</dbReference>
<dbReference type="EC" id="2.7.1.24" evidence="5 6"/>